<keyword evidence="2" id="KW-0064">Aspartyl protease</keyword>
<dbReference type="Proteomes" id="UP001244011">
    <property type="component" value="Unassembled WGS sequence"/>
</dbReference>
<protein>
    <submittedName>
        <fullName evidence="4">Aspartic peptidase domain-containing protein</fullName>
    </submittedName>
</protein>
<evidence type="ECO:0000313" key="5">
    <source>
        <dbReference type="Proteomes" id="UP001244011"/>
    </source>
</evidence>
<dbReference type="PANTHER" id="PTHR47966:SF47">
    <property type="entry name" value="ENDOPEPTIDASE, PUTATIVE (AFU_ORTHOLOGUE AFUA_3G01220)-RELATED"/>
    <property type="match status" value="1"/>
</dbReference>
<dbReference type="PROSITE" id="PS51767">
    <property type="entry name" value="PEPTIDASE_A1"/>
    <property type="match status" value="1"/>
</dbReference>
<keyword evidence="2" id="KW-0378">Hydrolase</keyword>
<evidence type="ECO:0000256" key="2">
    <source>
        <dbReference type="ARBA" id="ARBA00022750"/>
    </source>
</evidence>
<dbReference type="CDD" id="cd05471">
    <property type="entry name" value="pepsin_like"/>
    <property type="match status" value="1"/>
</dbReference>
<dbReference type="InterPro" id="IPR001461">
    <property type="entry name" value="Aspartic_peptidase_A1"/>
</dbReference>
<dbReference type="Gene3D" id="2.40.70.10">
    <property type="entry name" value="Acid Proteases"/>
    <property type="match status" value="1"/>
</dbReference>
<evidence type="ECO:0000259" key="3">
    <source>
        <dbReference type="PROSITE" id="PS51767"/>
    </source>
</evidence>
<dbReference type="GO" id="GO:0004190">
    <property type="term" value="F:aspartic-type endopeptidase activity"/>
    <property type="evidence" value="ECO:0007669"/>
    <property type="project" value="UniProtKB-KW"/>
</dbReference>
<accession>A0AAJ0CAT3</accession>
<proteinExistence type="inferred from homology"/>
<sequence>MTGTEYGLIYDVEVQFGNQSFILLADTGSSDTWVVRAGFRCIDKADSSELKPEDCQYGTTYDPPDNLAPVDNQTFSLQYGTGIAMGVVGFKDVTLASITVHNQTVGVVDSTTDVGDGLISGIPGLGYPPLTSAHPGTNYPNDSLLLDRARYDLLVTTMLKRGLVEP</sequence>
<dbReference type="PROSITE" id="PS00141">
    <property type="entry name" value="ASP_PROTEASE"/>
    <property type="match status" value="1"/>
</dbReference>
<dbReference type="PANTHER" id="PTHR47966">
    <property type="entry name" value="BETA-SITE APP-CLEAVING ENZYME, ISOFORM A-RELATED"/>
    <property type="match status" value="1"/>
</dbReference>
<evidence type="ECO:0000313" key="4">
    <source>
        <dbReference type="EMBL" id="KAK1772083.1"/>
    </source>
</evidence>
<organism evidence="4 5">
    <name type="scientific">Phialemonium atrogriseum</name>
    <dbReference type="NCBI Taxonomy" id="1093897"/>
    <lineage>
        <taxon>Eukaryota</taxon>
        <taxon>Fungi</taxon>
        <taxon>Dikarya</taxon>
        <taxon>Ascomycota</taxon>
        <taxon>Pezizomycotina</taxon>
        <taxon>Sordariomycetes</taxon>
        <taxon>Sordariomycetidae</taxon>
        <taxon>Cephalothecales</taxon>
        <taxon>Cephalothecaceae</taxon>
        <taxon>Phialemonium</taxon>
    </lineage>
</organism>
<dbReference type="SUPFAM" id="SSF50630">
    <property type="entry name" value="Acid proteases"/>
    <property type="match status" value="1"/>
</dbReference>
<keyword evidence="5" id="KW-1185">Reference proteome</keyword>
<comment type="caution">
    <text evidence="4">The sequence shown here is derived from an EMBL/GenBank/DDBJ whole genome shotgun (WGS) entry which is preliminary data.</text>
</comment>
<evidence type="ECO:0000256" key="1">
    <source>
        <dbReference type="ARBA" id="ARBA00007447"/>
    </source>
</evidence>
<name>A0AAJ0CAT3_9PEZI</name>
<dbReference type="InterPro" id="IPR001969">
    <property type="entry name" value="Aspartic_peptidase_AS"/>
</dbReference>
<dbReference type="EMBL" id="MU838998">
    <property type="protein sequence ID" value="KAK1772083.1"/>
    <property type="molecule type" value="Genomic_DNA"/>
</dbReference>
<dbReference type="GO" id="GO:0000324">
    <property type="term" value="C:fungal-type vacuole"/>
    <property type="evidence" value="ECO:0007669"/>
    <property type="project" value="TreeGrafter"/>
</dbReference>
<keyword evidence="2" id="KW-0645">Protease</keyword>
<dbReference type="InterPro" id="IPR021109">
    <property type="entry name" value="Peptidase_aspartic_dom_sf"/>
</dbReference>
<dbReference type="InterPro" id="IPR034164">
    <property type="entry name" value="Pepsin-like_dom"/>
</dbReference>
<dbReference type="InterPro" id="IPR033121">
    <property type="entry name" value="PEPTIDASE_A1"/>
</dbReference>
<gene>
    <name evidence="4" type="ORF">QBC33DRAFT_511558</name>
</gene>
<reference evidence="4" key="1">
    <citation type="submission" date="2023-06" db="EMBL/GenBank/DDBJ databases">
        <title>Genome-scale phylogeny and comparative genomics of the fungal order Sordariales.</title>
        <authorList>
            <consortium name="Lawrence Berkeley National Laboratory"/>
            <person name="Hensen N."/>
            <person name="Bonometti L."/>
            <person name="Westerberg I."/>
            <person name="Brannstrom I.O."/>
            <person name="Guillou S."/>
            <person name="Cros-Aarteil S."/>
            <person name="Calhoun S."/>
            <person name="Haridas S."/>
            <person name="Kuo A."/>
            <person name="Mondo S."/>
            <person name="Pangilinan J."/>
            <person name="Riley R."/>
            <person name="Labutti K."/>
            <person name="Andreopoulos B."/>
            <person name="Lipzen A."/>
            <person name="Chen C."/>
            <person name="Yanf M."/>
            <person name="Daum C."/>
            <person name="Ng V."/>
            <person name="Clum A."/>
            <person name="Steindorff A."/>
            <person name="Ohm R."/>
            <person name="Martin F."/>
            <person name="Silar P."/>
            <person name="Natvig D."/>
            <person name="Lalanne C."/>
            <person name="Gautier V."/>
            <person name="Ament-Velasquez S.L."/>
            <person name="Kruys A."/>
            <person name="Hutchinson M.I."/>
            <person name="Powell A.J."/>
            <person name="Barry K."/>
            <person name="Miller A.N."/>
            <person name="Grigoriev I.V."/>
            <person name="Debuchy R."/>
            <person name="Gladieux P."/>
            <person name="Thoren M.H."/>
            <person name="Johannesson H."/>
        </authorList>
    </citation>
    <scope>NUCLEOTIDE SEQUENCE</scope>
    <source>
        <strain evidence="4">8032-3</strain>
    </source>
</reference>
<feature type="domain" description="Peptidase A1" evidence="3">
    <location>
        <begin position="10"/>
        <end position="166"/>
    </location>
</feature>
<dbReference type="AlphaFoldDB" id="A0AAJ0CAT3"/>
<dbReference type="GeneID" id="85309035"/>
<comment type="similarity">
    <text evidence="1">Belongs to the peptidase A1 family.</text>
</comment>
<dbReference type="GO" id="GO:0006508">
    <property type="term" value="P:proteolysis"/>
    <property type="evidence" value="ECO:0007669"/>
    <property type="project" value="InterPro"/>
</dbReference>
<dbReference type="RefSeq" id="XP_060288296.1">
    <property type="nucleotide sequence ID" value="XM_060425848.1"/>
</dbReference>
<dbReference type="Pfam" id="PF00026">
    <property type="entry name" value="Asp"/>
    <property type="match status" value="1"/>
</dbReference>